<evidence type="ECO:0000313" key="3">
    <source>
        <dbReference type="RefSeq" id="XP_021811093.1"/>
    </source>
</evidence>
<reference evidence="3" key="1">
    <citation type="submission" date="2025-08" db="UniProtKB">
        <authorList>
            <consortium name="RefSeq"/>
        </authorList>
    </citation>
    <scope>IDENTIFICATION</scope>
</reference>
<sequence length="363" mass="40330">MRDKTNSSQTRPFQFQVHCVNSHPKHQNFKVISLSLSLSLSKLKMSDGALTVLDGNHLRAIDLSLPEAEVSLTGAQVLDLADSKASSSLFGLSLPQSLKSSALKRISLQDDDVFRLKELDREQALKVITDYITAIADELKDDPLVISVLDGYTLRLFLEDEDDFAMLAENLFTDLDVEDTGKINKNEIRNALVHMGVEMGVPPISEFLPLSDILKKHEADGEEELGQAQFAELLQPVLQELSEALAKKHFVFIQNIKIVNGSKLRKLLADEKQLNIIVEKILEDKHQGKDGSGNAERIRSFLEKNGTELGLPPSEANETVALLYDAVFADLEEAGEDKFGNLVKQILEKFAEQLEASPVFHDI</sequence>
<feature type="domain" description="EF-hand" evidence="1">
    <location>
        <begin position="163"/>
        <end position="198"/>
    </location>
</feature>
<dbReference type="GeneID" id="110754341"/>
<dbReference type="PROSITE" id="PS50222">
    <property type="entry name" value="EF_HAND_2"/>
    <property type="match status" value="1"/>
</dbReference>
<dbReference type="GO" id="GO:0005509">
    <property type="term" value="F:calcium ion binding"/>
    <property type="evidence" value="ECO:0007669"/>
    <property type="project" value="InterPro"/>
</dbReference>
<keyword evidence="2" id="KW-1185">Reference proteome</keyword>
<evidence type="ECO:0000259" key="1">
    <source>
        <dbReference type="PROSITE" id="PS50222"/>
    </source>
</evidence>
<dbReference type="InterPro" id="IPR011992">
    <property type="entry name" value="EF-hand-dom_pair"/>
</dbReference>
<protein>
    <submittedName>
        <fullName evidence="3">Uncharacterized protein LOC110754341</fullName>
    </submittedName>
</protein>
<dbReference type="Proteomes" id="UP000515124">
    <property type="component" value="Unplaced"/>
</dbReference>
<name>A0A6P5SBC0_PRUAV</name>
<dbReference type="AlphaFoldDB" id="A0A6P5SBC0"/>
<dbReference type="PANTHER" id="PTHR34574:SF3">
    <property type="entry name" value="CALCIUM-BINDING EF HAND FAMILY PROTEIN"/>
    <property type="match status" value="1"/>
</dbReference>
<dbReference type="InterPro" id="IPR002048">
    <property type="entry name" value="EF_hand_dom"/>
</dbReference>
<accession>A0A6P5SBC0</accession>
<dbReference type="Gramene" id="Pav_sc0000396.1_g1220.1.mk:mrna">
    <property type="protein sequence ID" value="Pav_sc0000396.1_g1220.1.mk:mrna"/>
    <property type="gene ID" value="Pav_sc0000396.1_g1220.1.mk"/>
</dbReference>
<dbReference type="KEGG" id="pavi:110754341"/>
<proteinExistence type="predicted"/>
<dbReference type="SUPFAM" id="SSF47473">
    <property type="entry name" value="EF-hand"/>
    <property type="match status" value="1"/>
</dbReference>
<dbReference type="RefSeq" id="XP_021811093.1">
    <property type="nucleotide sequence ID" value="XM_021955401.1"/>
</dbReference>
<organism evidence="2 3">
    <name type="scientific">Prunus avium</name>
    <name type="common">Cherry</name>
    <name type="synonym">Cerasus avium</name>
    <dbReference type="NCBI Taxonomy" id="42229"/>
    <lineage>
        <taxon>Eukaryota</taxon>
        <taxon>Viridiplantae</taxon>
        <taxon>Streptophyta</taxon>
        <taxon>Embryophyta</taxon>
        <taxon>Tracheophyta</taxon>
        <taxon>Spermatophyta</taxon>
        <taxon>Magnoliopsida</taxon>
        <taxon>eudicotyledons</taxon>
        <taxon>Gunneridae</taxon>
        <taxon>Pentapetalae</taxon>
        <taxon>rosids</taxon>
        <taxon>fabids</taxon>
        <taxon>Rosales</taxon>
        <taxon>Rosaceae</taxon>
        <taxon>Amygdaloideae</taxon>
        <taxon>Amygdaleae</taxon>
        <taxon>Prunus</taxon>
    </lineage>
</organism>
<gene>
    <name evidence="3" type="primary">LOC110754341</name>
</gene>
<evidence type="ECO:0000313" key="2">
    <source>
        <dbReference type="Proteomes" id="UP000515124"/>
    </source>
</evidence>
<dbReference type="PANTHER" id="PTHR34574">
    <property type="entry name" value="CALCIUM-BINDING EF-HAND FAMILY PROTEIN-RELATED"/>
    <property type="match status" value="1"/>
</dbReference>